<comment type="caution">
    <text evidence="1">The sequence shown here is derived from an EMBL/GenBank/DDBJ whole genome shotgun (WGS) entry which is preliminary data.</text>
</comment>
<dbReference type="AlphaFoldDB" id="A0A560KZF4"/>
<protein>
    <submittedName>
        <fullName evidence="1">Uncharacterized protein</fullName>
    </submittedName>
</protein>
<dbReference type="RefSeq" id="WP_162136653.1">
    <property type="nucleotide sequence ID" value="NZ_VITY01000018.1"/>
</dbReference>
<evidence type="ECO:0000313" key="1">
    <source>
        <dbReference type="EMBL" id="TWB88469.1"/>
    </source>
</evidence>
<accession>A0A560KZF4</accession>
<dbReference type="Proteomes" id="UP000321304">
    <property type="component" value="Unassembled WGS sequence"/>
</dbReference>
<reference evidence="1 2" key="1">
    <citation type="submission" date="2019-06" db="EMBL/GenBank/DDBJ databases">
        <title>Genomic Encyclopedia of Type Strains, Phase IV (KMG-V): Genome sequencing to study the core and pangenomes of soil and plant-associated prokaryotes.</title>
        <authorList>
            <person name="Whitman W."/>
        </authorList>
    </citation>
    <scope>NUCLEOTIDE SEQUENCE [LARGE SCALE GENOMIC DNA]</scope>
    <source>
        <strain evidence="1 2">BR 10355</strain>
    </source>
</reference>
<sequence>MKATQEQLQALRLLRAFSEIKDPQVREAVIAFAEQARDGRCERSEPKTEHDSSK</sequence>
<name>A0A560KZF4_9BRAD</name>
<proteinExistence type="predicted"/>
<keyword evidence="2" id="KW-1185">Reference proteome</keyword>
<organism evidence="1 2">
    <name type="scientific">Bradyrhizobium macuxiense</name>
    <dbReference type="NCBI Taxonomy" id="1755647"/>
    <lineage>
        <taxon>Bacteria</taxon>
        <taxon>Pseudomonadati</taxon>
        <taxon>Pseudomonadota</taxon>
        <taxon>Alphaproteobacteria</taxon>
        <taxon>Hyphomicrobiales</taxon>
        <taxon>Nitrobacteraceae</taxon>
        <taxon>Bradyrhizobium</taxon>
    </lineage>
</organism>
<gene>
    <name evidence="1" type="ORF">FBZ93_118149</name>
</gene>
<dbReference type="EMBL" id="VITY01000018">
    <property type="protein sequence ID" value="TWB88469.1"/>
    <property type="molecule type" value="Genomic_DNA"/>
</dbReference>
<evidence type="ECO:0000313" key="2">
    <source>
        <dbReference type="Proteomes" id="UP000321304"/>
    </source>
</evidence>